<dbReference type="Gene3D" id="3.40.50.720">
    <property type="entry name" value="NAD(P)-binding Rossmann-like Domain"/>
    <property type="match status" value="1"/>
</dbReference>
<dbReference type="PANTHER" id="PTHR47869">
    <property type="entry name" value="OS03G0410700 PROTEIN"/>
    <property type="match status" value="1"/>
</dbReference>
<evidence type="ECO:0000313" key="2">
    <source>
        <dbReference type="EMBL" id="ABK21871.1"/>
    </source>
</evidence>
<dbReference type="GO" id="GO:0009507">
    <property type="term" value="C:chloroplast"/>
    <property type="evidence" value="ECO:0007669"/>
    <property type="project" value="TreeGrafter"/>
</dbReference>
<evidence type="ECO:0008006" key="3">
    <source>
        <dbReference type="Google" id="ProtNLM"/>
    </source>
</evidence>
<dbReference type="AlphaFoldDB" id="A9NML0"/>
<evidence type="ECO:0000256" key="1">
    <source>
        <dbReference type="SAM" id="MobiDB-lite"/>
    </source>
</evidence>
<proteinExistence type="evidence at transcript level"/>
<dbReference type="InterPro" id="IPR036291">
    <property type="entry name" value="NAD(P)-bd_dom_sf"/>
</dbReference>
<dbReference type="EMBL" id="EF082514">
    <property type="protein sequence ID" value="ABK21871.1"/>
    <property type="molecule type" value="mRNA"/>
</dbReference>
<dbReference type="SUPFAM" id="SSF51735">
    <property type="entry name" value="NAD(P)-binding Rossmann-fold domains"/>
    <property type="match status" value="1"/>
</dbReference>
<accession>A9NML0</accession>
<name>A9NML0_PICSI</name>
<protein>
    <recommendedName>
        <fullName evidence="3">NAD(P)-binding domain-containing protein</fullName>
    </recommendedName>
</protein>
<dbReference type="PANTHER" id="PTHR47869:SF2">
    <property type="entry name" value="OS03G0410700 PROTEIN"/>
    <property type="match status" value="1"/>
</dbReference>
<sequence>MTLFLYCMHSLPSYKCKESGFTMPQGRINRAQMLWVASSSSNNNKQKNPGPLSFGERLLDYIEGGPKLRKWYGAPDQLPRDGLVGNKEDSSQEPEQETVSEVRDAVLVTDGDSKTGQLVILSLIVKRARIKALVKDMKAAVSAFGSYIEPIAGDITDKTSVKKALKGVRVIICTEKMGMLAEAKNLKGIEHIILLSQGKSEKAWLGTVKQHSASSY</sequence>
<reference evidence="2" key="1">
    <citation type="journal article" date="2008" name="BMC Genomics">
        <title>A conifer genomics resource of 200,000 spruce (Picea spp.) ESTs and 6,464 high-quality, sequence-finished full-length cDNAs for Sitka spruce (Picea sitchensis).</title>
        <authorList>
            <person name="Ralph S.G."/>
            <person name="Chun H.J."/>
            <person name="Kolosova N."/>
            <person name="Cooper D."/>
            <person name="Oddy C."/>
            <person name="Ritland C.E."/>
            <person name="Kirkpatrick R."/>
            <person name="Moore R."/>
            <person name="Barber S."/>
            <person name="Holt R.A."/>
            <person name="Jones S.J."/>
            <person name="Marra M.A."/>
            <person name="Douglas C.J."/>
            <person name="Ritland K."/>
            <person name="Bohlmann J."/>
        </authorList>
    </citation>
    <scope>NUCLEOTIDE SEQUENCE</scope>
    <source>
        <tissue evidence="2">Green portion of the leader tissue</tissue>
    </source>
</reference>
<organism evidence="2">
    <name type="scientific">Picea sitchensis</name>
    <name type="common">Sitka spruce</name>
    <name type="synonym">Pinus sitchensis</name>
    <dbReference type="NCBI Taxonomy" id="3332"/>
    <lineage>
        <taxon>Eukaryota</taxon>
        <taxon>Viridiplantae</taxon>
        <taxon>Streptophyta</taxon>
        <taxon>Embryophyta</taxon>
        <taxon>Tracheophyta</taxon>
        <taxon>Spermatophyta</taxon>
        <taxon>Pinopsida</taxon>
        <taxon>Pinidae</taxon>
        <taxon>Conifers I</taxon>
        <taxon>Pinales</taxon>
        <taxon>Pinaceae</taxon>
        <taxon>Picea</taxon>
    </lineage>
</organism>
<feature type="region of interest" description="Disordered" evidence="1">
    <location>
        <begin position="82"/>
        <end position="101"/>
    </location>
</feature>